<dbReference type="EMBL" id="JABFAF010000013">
    <property type="protein sequence ID" value="MBA0875175.1"/>
    <property type="molecule type" value="Genomic_DNA"/>
</dbReference>
<sequence length="90" mass="10294">MDIERGENGTLWTFNNHLLIIHRLKEDEDPMQIPLGIGGMKNFFKIRVQLDVRNPLKRKKKLIISSTRKGDVTGMGSFLVGTAEMGFHQK</sequence>
<proteinExistence type="predicted"/>
<evidence type="ECO:0000313" key="1">
    <source>
        <dbReference type="EMBL" id="MBA0875175.1"/>
    </source>
</evidence>
<comment type="caution">
    <text evidence="1">The sequence shown here is derived from an EMBL/GenBank/DDBJ whole genome shotgun (WGS) entry which is preliminary data.</text>
</comment>
<organism evidence="1 2">
    <name type="scientific">Gossypium schwendimanii</name>
    <name type="common">Cotton</name>
    <dbReference type="NCBI Taxonomy" id="34291"/>
    <lineage>
        <taxon>Eukaryota</taxon>
        <taxon>Viridiplantae</taxon>
        <taxon>Streptophyta</taxon>
        <taxon>Embryophyta</taxon>
        <taxon>Tracheophyta</taxon>
        <taxon>Spermatophyta</taxon>
        <taxon>Magnoliopsida</taxon>
        <taxon>eudicotyledons</taxon>
        <taxon>Gunneridae</taxon>
        <taxon>Pentapetalae</taxon>
        <taxon>rosids</taxon>
        <taxon>malvids</taxon>
        <taxon>Malvales</taxon>
        <taxon>Malvaceae</taxon>
        <taxon>Malvoideae</taxon>
        <taxon>Gossypium</taxon>
    </lineage>
</organism>
<dbReference type="OrthoDB" id="1000626at2759"/>
<gene>
    <name evidence="1" type="ORF">Goshw_027418</name>
</gene>
<dbReference type="AlphaFoldDB" id="A0A7J9MVL3"/>
<accession>A0A7J9MVL3</accession>
<reference evidence="1 2" key="1">
    <citation type="journal article" date="2019" name="Genome Biol. Evol.">
        <title>Insights into the evolution of the New World diploid cottons (Gossypium, subgenus Houzingenia) based on genome sequencing.</title>
        <authorList>
            <person name="Grover C.E."/>
            <person name="Arick M.A. 2nd"/>
            <person name="Thrash A."/>
            <person name="Conover J.L."/>
            <person name="Sanders W.S."/>
            <person name="Peterson D.G."/>
            <person name="Frelichowski J.E."/>
            <person name="Scheffler J.A."/>
            <person name="Scheffler B.E."/>
            <person name="Wendel J.F."/>
        </authorList>
    </citation>
    <scope>NUCLEOTIDE SEQUENCE [LARGE SCALE GENOMIC DNA]</scope>
    <source>
        <strain evidence="1">1</strain>
        <tissue evidence="1">Leaf</tissue>
    </source>
</reference>
<protein>
    <submittedName>
        <fullName evidence="1">Uncharacterized protein</fullName>
    </submittedName>
</protein>
<evidence type="ECO:0000313" key="2">
    <source>
        <dbReference type="Proteomes" id="UP000593576"/>
    </source>
</evidence>
<dbReference type="Proteomes" id="UP000593576">
    <property type="component" value="Unassembled WGS sequence"/>
</dbReference>
<name>A0A7J9MVL3_GOSSC</name>
<keyword evidence="2" id="KW-1185">Reference proteome</keyword>